<keyword evidence="1" id="KW-0812">Transmembrane</keyword>
<protein>
    <submittedName>
        <fullName evidence="2">Uncharacterized protein</fullName>
    </submittedName>
</protein>
<reference evidence="2" key="1">
    <citation type="journal article" date="2014" name="Int. J. Syst. Evol. Microbiol.">
        <title>Complete genome sequence of Corynebacterium casei LMG S-19264T (=DSM 44701T), isolated from a smear-ripened cheese.</title>
        <authorList>
            <consortium name="US DOE Joint Genome Institute (JGI-PGF)"/>
            <person name="Walter F."/>
            <person name="Albersmeier A."/>
            <person name="Kalinowski J."/>
            <person name="Ruckert C."/>
        </authorList>
    </citation>
    <scope>NUCLEOTIDE SEQUENCE</scope>
    <source>
        <strain evidence="2">JCM 12289</strain>
    </source>
</reference>
<comment type="caution">
    <text evidence="2">The sequence shown here is derived from an EMBL/GenBank/DDBJ whole genome shotgun (WGS) entry which is preliminary data.</text>
</comment>
<reference evidence="2" key="2">
    <citation type="submission" date="2023-12" db="EMBL/GenBank/DDBJ databases">
        <authorList>
            <person name="Sun Q."/>
            <person name="Inoue M."/>
        </authorList>
    </citation>
    <scope>NUCLEOTIDE SEQUENCE</scope>
    <source>
        <strain evidence="2">JCM 12289</strain>
    </source>
</reference>
<feature type="transmembrane region" description="Helical" evidence="1">
    <location>
        <begin position="51"/>
        <end position="74"/>
    </location>
</feature>
<keyword evidence="1" id="KW-0472">Membrane</keyword>
<dbReference type="AlphaFoldDB" id="A0AAV3SGM8"/>
<evidence type="ECO:0000256" key="1">
    <source>
        <dbReference type="SAM" id="Phobius"/>
    </source>
</evidence>
<accession>A0AAV3SGM8</accession>
<proteinExistence type="predicted"/>
<feature type="transmembrane region" description="Helical" evidence="1">
    <location>
        <begin position="21"/>
        <end position="39"/>
    </location>
</feature>
<keyword evidence="1" id="KW-1133">Transmembrane helix</keyword>
<gene>
    <name evidence="2" type="ORF">GCM10008985_21930</name>
</gene>
<evidence type="ECO:0000313" key="2">
    <source>
        <dbReference type="EMBL" id="GAA0464669.1"/>
    </source>
</evidence>
<dbReference type="Proteomes" id="UP001500962">
    <property type="component" value="Unassembled WGS sequence"/>
</dbReference>
<sequence length="96" mass="10565">MTSTNSHTRLRREYRHLFGWAFGRAFLAYAFAQTHLYLYGPSPAVVPRLGMTVAALCGAGAALVGTVALALWLADWVESVRQQWLPRLMGARTGGE</sequence>
<dbReference type="EMBL" id="BAAADN010000031">
    <property type="protein sequence ID" value="GAA0464669.1"/>
    <property type="molecule type" value="Genomic_DNA"/>
</dbReference>
<name>A0AAV3SGM8_HALDO</name>
<evidence type="ECO:0000313" key="3">
    <source>
        <dbReference type="Proteomes" id="UP001500962"/>
    </source>
</evidence>
<organism evidence="2 3">
    <name type="scientific">Halococcus dombrowskii</name>
    <dbReference type="NCBI Taxonomy" id="179637"/>
    <lineage>
        <taxon>Archaea</taxon>
        <taxon>Methanobacteriati</taxon>
        <taxon>Methanobacteriota</taxon>
        <taxon>Stenosarchaea group</taxon>
        <taxon>Halobacteria</taxon>
        <taxon>Halobacteriales</taxon>
        <taxon>Halococcaceae</taxon>
        <taxon>Halococcus</taxon>
    </lineage>
</organism>